<keyword evidence="1" id="KW-0472">Membrane</keyword>
<gene>
    <name evidence="2" type="ORF">DC430_23400</name>
</gene>
<keyword evidence="2" id="KW-0560">Oxidoreductase</keyword>
<evidence type="ECO:0000313" key="3">
    <source>
        <dbReference type="Proteomes" id="UP000244335"/>
    </source>
</evidence>
<feature type="transmembrane region" description="Helical" evidence="1">
    <location>
        <begin position="5"/>
        <end position="24"/>
    </location>
</feature>
<evidence type="ECO:0000313" key="2">
    <source>
        <dbReference type="EMBL" id="PVE49942.1"/>
    </source>
</evidence>
<feature type="transmembrane region" description="Helical" evidence="1">
    <location>
        <begin position="60"/>
        <end position="77"/>
    </location>
</feature>
<organism evidence="2 3">
    <name type="scientific">Rhizobium rhizogenes</name>
    <name type="common">Agrobacterium rhizogenes</name>
    <dbReference type="NCBI Taxonomy" id="359"/>
    <lineage>
        <taxon>Bacteria</taxon>
        <taxon>Pseudomonadati</taxon>
        <taxon>Pseudomonadota</taxon>
        <taxon>Alphaproteobacteria</taxon>
        <taxon>Hyphomicrobiales</taxon>
        <taxon>Rhizobiaceae</taxon>
        <taxon>Rhizobium/Agrobacterium group</taxon>
        <taxon>Rhizobium</taxon>
    </lineage>
</organism>
<dbReference type="AlphaFoldDB" id="A0AA92BYZ3"/>
<dbReference type="GO" id="GO:0004497">
    <property type="term" value="F:monooxygenase activity"/>
    <property type="evidence" value="ECO:0007669"/>
    <property type="project" value="UniProtKB-KW"/>
</dbReference>
<dbReference type="Pfam" id="PF05145">
    <property type="entry name" value="AbrB"/>
    <property type="match status" value="1"/>
</dbReference>
<dbReference type="InterPro" id="IPR007820">
    <property type="entry name" value="AbrB_fam"/>
</dbReference>
<feature type="transmembrane region" description="Helical" evidence="1">
    <location>
        <begin position="189"/>
        <end position="208"/>
    </location>
</feature>
<feature type="transmembrane region" description="Helical" evidence="1">
    <location>
        <begin position="265"/>
        <end position="284"/>
    </location>
</feature>
<evidence type="ECO:0000256" key="1">
    <source>
        <dbReference type="SAM" id="Phobius"/>
    </source>
</evidence>
<dbReference type="PANTHER" id="PTHR38457">
    <property type="entry name" value="REGULATOR ABRB-RELATED"/>
    <property type="match status" value="1"/>
</dbReference>
<feature type="transmembrane region" description="Helical" evidence="1">
    <location>
        <begin position="30"/>
        <end position="48"/>
    </location>
</feature>
<dbReference type="PIRSF" id="PIRSF038991">
    <property type="entry name" value="Protein_AbrB"/>
    <property type="match status" value="1"/>
</dbReference>
<dbReference type="RefSeq" id="WP_111850949.1">
    <property type="nucleotide sequence ID" value="NZ_QDFR01000015.1"/>
</dbReference>
<dbReference type="InterPro" id="IPR017516">
    <property type="entry name" value="AbrB_dup"/>
</dbReference>
<feature type="transmembrane region" description="Helical" evidence="1">
    <location>
        <begin position="229"/>
        <end position="253"/>
    </location>
</feature>
<feature type="transmembrane region" description="Helical" evidence="1">
    <location>
        <begin position="150"/>
        <end position="169"/>
    </location>
</feature>
<proteinExistence type="predicted"/>
<name>A0AA92BYZ3_RHIRH</name>
<dbReference type="GO" id="GO:0016020">
    <property type="term" value="C:membrane"/>
    <property type="evidence" value="ECO:0007669"/>
    <property type="project" value="InterPro"/>
</dbReference>
<dbReference type="NCBIfam" id="TIGR03082">
    <property type="entry name" value="Gneg_AbrB_dup"/>
    <property type="match status" value="2"/>
</dbReference>
<accession>A0AA92BYZ3</accession>
<dbReference type="GeneID" id="301040920"/>
<dbReference type="GO" id="GO:0010468">
    <property type="term" value="P:regulation of gene expression"/>
    <property type="evidence" value="ECO:0007669"/>
    <property type="project" value="InterPro"/>
</dbReference>
<reference evidence="2 3" key="1">
    <citation type="submission" date="2018-04" db="EMBL/GenBank/DDBJ databases">
        <authorList>
            <person name="Hagen T."/>
        </authorList>
    </citation>
    <scope>NUCLEOTIDE SEQUENCE [LARGE SCALE GENOMIC DNA]</scope>
    <source>
        <strain evidence="2 3">TPD7009</strain>
    </source>
</reference>
<dbReference type="Proteomes" id="UP000244335">
    <property type="component" value="Unassembled WGS sequence"/>
</dbReference>
<comment type="caution">
    <text evidence="2">The sequence shown here is derived from an EMBL/GenBank/DDBJ whole genome shotgun (WGS) entry which is preliminary data.</text>
</comment>
<protein>
    <submittedName>
        <fullName evidence="2">Monooxygenase</fullName>
    </submittedName>
</protein>
<dbReference type="EMBL" id="QDFR01000015">
    <property type="protein sequence ID" value="PVE49942.1"/>
    <property type="molecule type" value="Genomic_DNA"/>
</dbReference>
<feature type="transmembrane region" description="Helical" evidence="1">
    <location>
        <begin position="296"/>
        <end position="316"/>
    </location>
</feature>
<keyword evidence="1" id="KW-0812">Transmembrane</keyword>
<keyword evidence="1" id="KW-1133">Transmembrane helix</keyword>
<keyword evidence="2" id="KW-0503">Monooxygenase</keyword>
<feature type="transmembrane region" description="Helical" evidence="1">
    <location>
        <begin position="322"/>
        <end position="342"/>
    </location>
</feature>
<feature type="transmembrane region" description="Helical" evidence="1">
    <location>
        <begin position="83"/>
        <end position="105"/>
    </location>
</feature>
<dbReference type="PANTHER" id="PTHR38457:SF1">
    <property type="entry name" value="REGULATOR ABRB-RELATED"/>
    <property type="match status" value="1"/>
</dbReference>
<sequence>MAMPAFAKFLLTISVGSLGGWVMWHFHMPLAWLLGAMIFCGAGALLRMPLAMPKFARPPMTATIGAMLGTSFSPAVFEHFRIWMVSLGGLVFFIAAAASVTYVYFRKVGKFDHPTAFFSAMPGGLVEMVTLGAERGGDERMISLIHAARIFLVVLCLPFLIQSVTGHAISRSGSSYVPLDAIDLRDLGWFVAAVVVGVGIGVALRLPARYLLGPMVVSAGLHLSGITDFLLPSVFLGAAQVIIGSIVGCRFVNTPPALILRVLKLSFGSTVLLLSVSMAFAFMISRITGDQFVGTLLAYSPGGVAEMSLIALSLGIEVPFVVLHHIVRVLLVVAGSAAVFALKYDPFKSE</sequence>